<dbReference type="EMBL" id="JACHJG010000019">
    <property type="protein sequence ID" value="MBB4890429.1"/>
    <property type="molecule type" value="Genomic_DNA"/>
</dbReference>
<comment type="caution">
    <text evidence="1">The sequence shown here is derived from an EMBL/GenBank/DDBJ whole genome shotgun (WGS) entry which is preliminary data.</text>
</comment>
<dbReference type="Proteomes" id="UP000556436">
    <property type="component" value="Unassembled WGS sequence"/>
</dbReference>
<dbReference type="RefSeq" id="WP_184739614.1">
    <property type="nucleotide sequence ID" value="NZ_BMRW01000017.1"/>
</dbReference>
<accession>A0A7W7LI20</accession>
<sequence length="292" mass="31864">MPERTTRPDVGRALDLAGPAWKQLTRLRGKDQVFARDLHAREAWATLTTVLGTERAYAFAERVAVMWVRPDAFAAGAARRVLAATEEAGFRPVAARLVRVDRCGVRALWAYMCRWATIERLWLLDALVALGPGLLVLWADGTGESASVRMSAVKGSNAPHRRTGPSLRDVAGAPNRLLTMVHTADEPADVVRELGVLFPWPERAALVAEAARNLASRAPCPLDAAVAEVEDELPPLGVPKPSTDAPALDELTTGPLEQRWAALWAASQMWPLLTRSPGPAAWPEQETRSPWR</sequence>
<evidence type="ECO:0000313" key="2">
    <source>
        <dbReference type="Proteomes" id="UP000556436"/>
    </source>
</evidence>
<keyword evidence="1" id="KW-0418">Kinase</keyword>
<dbReference type="Gene3D" id="3.30.70.141">
    <property type="entry name" value="Nucleoside diphosphate kinase-like domain"/>
    <property type="match status" value="1"/>
</dbReference>
<evidence type="ECO:0000313" key="1">
    <source>
        <dbReference type="EMBL" id="MBB4890429.1"/>
    </source>
</evidence>
<reference evidence="1 2" key="1">
    <citation type="submission" date="2020-08" db="EMBL/GenBank/DDBJ databases">
        <title>Genomic Encyclopedia of Type Strains, Phase III (KMG-III): the genomes of soil and plant-associated and newly described type strains.</title>
        <authorList>
            <person name="Whitman W."/>
        </authorList>
    </citation>
    <scope>NUCLEOTIDE SEQUENCE [LARGE SCALE GENOMIC DNA]</scope>
    <source>
        <strain evidence="1 2">CECT 3265</strain>
    </source>
</reference>
<keyword evidence="2" id="KW-1185">Reference proteome</keyword>
<dbReference type="AlphaFoldDB" id="A0A7W7LI20"/>
<proteinExistence type="predicted"/>
<name>A0A7W7LI20_STRNE</name>
<dbReference type="GO" id="GO:0016301">
    <property type="term" value="F:kinase activity"/>
    <property type="evidence" value="ECO:0007669"/>
    <property type="project" value="UniProtKB-KW"/>
</dbReference>
<gene>
    <name evidence="1" type="ORF">FHS38_006514</name>
</gene>
<protein>
    <submittedName>
        <fullName evidence="1">Nucleoside diphosphate kinase</fullName>
    </submittedName>
</protein>
<keyword evidence="1" id="KW-0808">Transferase</keyword>
<organism evidence="1 2">
    <name type="scientific">Streptomyces netropsis</name>
    <name type="common">Streptoverticillium netropsis</name>
    <dbReference type="NCBI Taxonomy" id="55404"/>
    <lineage>
        <taxon>Bacteria</taxon>
        <taxon>Bacillati</taxon>
        <taxon>Actinomycetota</taxon>
        <taxon>Actinomycetes</taxon>
        <taxon>Kitasatosporales</taxon>
        <taxon>Streptomycetaceae</taxon>
        <taxon>Streptomyces</taxon>
    </lineage>
</organism>
<dbReference type="InterPro" id="IPR036850">
    <property type="entry name" value="NDK-like_dom_sf"/>
</dbReference>
<dbReference type="SUPFAM" id="SSF54919">
    <property type="entry name" value="Nucleoside diphosphate kinase, NDK"/>
    <property type="match status" value="1"/>
</dbReference>